<keyword evidence="3" id="KW-0732">Signal</keyword>
<proteinExistence type="predicted"/>
<evidence type="ECO:0000259" key="4">
    <source>
        <dbReference type="Pfam" id="PF04536"/>
    </source>
</evidence>
<feature type="region of interest" description="Disordered" evidence="1">
    <location>
        <begin position="233"/>
        <end position="284"/>
    </location>
</feature>
<reference evidence="5 6" key="1">
    <citation type="submission" date="2016-09" db="EMBL/GenBank/DDBJ databases">
        <authorList>
            <person name="Capua I."/>
            <person name="De Benedictis P."/>
            <person name="Joannis T."/>
            <person name="Lombin L.H."/>
            <person name="Cattoli G."/>
        </authorList>
    </citation>
    <scope>NUCLEOTIDE SEQUENCE [LARGE SCALE GENOMIC DNA]</scope>
    <source>
        <strain evidence="5 6">LMG 25899</strain>
    </source>
</reference>
<keyword evidence="2" id="KW-0812">Transmembrane</keyword>
<keyword evidence="2" id="KW-0472">Membrane</keyword>
<accession>A0A1E5KY77</accession>
<feature type="compositionally biased region" description="Gly residues" evidence="1">
    <location>
        <begin position="275"/>
        <end position="284"/>
    </location>
</feature>
<dbReference type="STRING" id="762845.BCR26_12520"/>
<evidence type="ECO:0000313" key="5">
    <source>
        <dbReference type="EMBL" id="OEH82649.1"/>
    </source>
</evidence>
<dbReference type="AlphaFoldDB" id="A0A1E5KY77"/>
<dbReference type="OrthoDB" id="9806054at2"/>
<feature type="compositionally biased region" description="Basic residues" evidence="1">
    <location>
        <begin position="255"/>
        <end position="265"/>
    </location>
</feature>
<protein>
    <recommendedName>
        <fullName evidence="4">TPM domain-containing protein</fullName>
    </recommendedName>
</protein>
<dbReference type="Gene3D" id="3.10.310.50">
    <property type="match status" value="1"/>
</dbReference>
<feature type="chain" id="PRO_5009180572" description="TPM domain-containing protein" evidence="3">
    <location>
        <begin position="25"/>
        <end position="284"/>
    </location>
</feature>
<dbReference type="Pfam" id="PF04536">
    <property type="entry name" value="TPM_phosphatase"/>
    <property type="match status" value="1"/>
</dbReference>
<sequence>MKKFTFSILLLFSLLFCFAVNVQAASDSVEDYAGLFKPEEISQFKELIAPIEKKSKARVFILTTYQNNQTAQKFADLFMLGKIGKDANGVTFLIDMDNREFYISTSGNMIDYMDDSRIDQALDIIEPNIKNGDYFQAGTVFLKSVQKNFDAGVPGGHYRVDTETGKIIRYKVLTGREIDIALFMAGIITIIVVIGTVSSYNLKSVIHKYPFREKSSLNLITKTDHLSNSFVTTRRITKSSSNSSHQSSSNSSSKNRSKSSVKRKGGGSTHKTNGGTFGGGGRKF</sequence>
<keyword evidence="6" id="KW-1185">Reference proteome</keyword>
<gene>
    <name evidence="5" type="ORF">BCR26_12520</name>
</gene>
<dbReference type="RefSeq" id="WP_069698389.1">
    <property type="nucleotide sequence ID" value="NZ_JAGGMA010000026.1"/>
</dbReference>
<feature type="signal peptide" evidence="3">
    <location>
        <begin position="1"/>
        <end position="24"/>
    </location>
</feature>
<feature type="transmembrane region" description="Helical" evidence="2">
    <location>
        <begin position="180"/>
        <end position="202"/>
    </location>
</feature>
<feature type="compositionally biased region" description="Low complexity" evidence="1">
    <location>
        <begin position="238"/>
        <end position="254"/>
    </location>
</feature>
<organism evidence="5 6">
    <name type="scientific">Enterococcus rivorum</name>
    <dbReference type="NCBI Taxonomy" id="762845"/>
    <lineage>
        <taxon>Bacteria</taxon>
        <taxon>Bacillati</taxon>
        <taxon>Bacillota</taxon>
        <taxon>Bacilli</taxon>
        <taxon>Lactobacillales</taxon>
        <taxon>Enterococcaceae</taxon>
        <taxon>Enterococcus</taxon>
    </lineage>
</organism>
<name>A0A1E5KY77_9ENTE</name>
<feature type="domain" description="TPM" evidence="4">
    <location>
        <begin position="29"/>
        <end position="145"/>
    </location>
</feature>
<keyword evidence="2" id="KW-1133">Transmembrane helix</keyword>
<dbReference type="EMBL" id="MIEK01000018">
    <property type="protein sequence ID" value="OEH82649.1"/>
    <property type="molecule type" value="Genomic_DNA"/>
</dbReference>
<dbReference type="InterPro" id="IPR007621">
    <property type="entry name" value="TPM_dom"/>
</dbReference>
<comment type="caution">
    <text evidence="5">The sequence shown here is derived from an EMBL/GenBank/DDBJ whole genome shotgun (WGS) entry which is preliminary data.</text>
</comment>
<evidence type="ECO:0000256" key="1">
    <source>
        <dbReference type="SAM" id="MobiDB-lite"/>
    </source>
</evidence>
<dbReference type="Proteomes" id="UP000095256">
    <property type="component" value="Unassembled WGS sequence"/>
</dbReference>
<evidence type="ECO:0000256" key="3">
    <source>
        <dbReference type="SAM" id="SignalP"/>
    </source>
</evidence>
<evidence type="ECO:0000313" key="6">
    <source>
        <dbReference type="Proteomes" id="UP000095256"/>
    </source>
</evidence>
<evidence type="ECO:0000256" key="2">
    <source>
        <dbReference type="SAM" id="Phobius"/>
    </source>
</evidence>